<sequence>MEYLFQADINGALERLDRIENGHEPADHRSSTEIILCSLKSTLESLEAEQDSTTYLQLPGNQTDELQDPIDACHAVLFKAWIGRTDALTSFSVSRYRRGVLPNEYYQIIEALQLTSHFKASIYALSPEAAGTAMQELLPHIQTCRLYDYLSSYLRVVQSLSTEVSIFTAIECLCEILCHHTDTQSIQQLLSTLSSIYASGIELSPHHCYTYHRLVVLLYSTSQDIIKKDLQYSWNRLLKLMDGKYCAFPAEMTIPPLSGTGPDNKTANRDILINKDAIELCNSADPNIVELWNSSLATTPQRRHEYAFDLICMGIWKNAVPSRDMMTTMTVSGYQQPMTPDRSEANPPPFFVKWSSACDVLSTHLLSIENKVEMGSRLYSCMTSCLETLTNLSGSWKSIMKAMTQFADIWVRILPNNECLMAFADLIVLAGTWTYLYQFVINIINYPCEERYPEIVTKAEKLALCALVRMVIEQLETNVLLELIYDTYSDRSLPADNITIKHDLFDDMATLQKCCNQFVHTEQEDGKSYGGSGEQNQEESNILHQLAMLAVLSPYETVSTLVHQGIENKGQHDLVVSILRQLGDLCMLRRFPEDNTLFAHVLDFILSNHWHYPGLDILAPLLLSCWKNTQNPSTSILLDSYASIACSTSNNQIIIHPKELLDDYLLPALQQYEDLALVNDILALLYALTEDTSSASEKWRQQLDQHVSHIPILLDMDVDILMKALAHVMDDRYNIDDSTPQDAQTSGTSGLSIALDLGRKLTMTIQHVFTLFKNTPELLADTKLKLLRFYDDMDDFDWQTRLFWQEGYRHMIDNEKSPLYVPRAIFTLLQTITDSSIGENGNSIWLPIDDQGTNTISDSDQQWTMILGGCRSSMLFTDELFNHANTRIYDTGSFWKHPYESFAFHEQLARNLHPFFTTAAYYEYKLLLIHFLGRLYDLHGNDDVLRLYQYDDPNTAHLVKLLTTEHSRIFFMALHSLLLLKIPYTINAAAHGKEITLEDGELYYVSGIVQTVQTMANWQRLGMDTSTQSLTRKHISNMALSPANAIEPTIST</sequence>
<dbReference type="OrthoDB" id="2290055at2759"/>
<name>A0A1X2HXP5_9FUNG</name>
<proteinExistence type="predicted"/>
<organism evidence="1 2">
    <name type="scientific">Absidia repens</name>
    <dbReference type="NCBI Taxonomy" id="90262"/>
    <lineage>
        <taxon>Eukaryota</taxon>
        <taxon>Fungi</taxon>
        <taxon>Fungi incertae sedis</taxon>
        <taxon>Mucoromycota</taxon>
        <taxon>Mucoromycotina</taxon>
        <taxon>Mucoromycetes</taxon>
        <taxon>Mucorales</taxon>
        <taxon>Cunninghamellaceae</taxon>
        <taxon>Absidia</taxon>
    </lineage>
</organism>
<dbReference type="AlphaFoldDB" id="A0A1X2HXP5"/>
<protein>
    <submittedName>
        <fullName evidence="1">Uncharacterized protein</fullName>
    </submittedName>
</protein>
<dbReference type="Proteomes" id="UP000193560">
    <property type="component" value="Unassembled WGS sequence"/>
</dbReference>
<feature type="non-terminal residue" evidence="1">
    <location>
        <position position="1052"/>
    </location>
</feature>
<comment type="caution">
    <text evidence="1">The sequence shown here is derived from an EMBL/GenBank/DDBJ whole genome shotgun (WGS) entry which is preliminary data.</text>
</comment>
<evidence type="ECO:0000313" key="2">
    <source>
        <dbReference type="Proteomes" id="UP000193560"/>
    </source>
</evidence>
<evidence type="ECO:0000313" key="1">
    <source>
        <dbReference type="EMBL" id="ORZ04608.1"/>
    </source>
</evidence>
<accession>A0A1X2HXP5</accession>
<dbReference type="EMBL" id="MCGE01000049">
    <property type="protein sequence ID" value="ORZ04608.1"/>
    <property type="molecule type" value="Genomic_DNA"/>
</dbReference>
<gene>
    <name evidence="1" type="ORF">BCR42DRAFT_429006</name>
</gene>
<keyword evidence="2" id="KW-1185">Reference proteome</keyword>
<reference evidence="1 2" key="1">
    <citation type="submission" date="2016-07" db="EMBL/GenBank/DDBJ databases">
        <title>Pervasive Adenine N6-methylation of Active Genes in Fungi.</title>
        <authorList>
            <consortium name="DOE Joint Genome Institute"/>
            <person name="Mondo S.J."/>
            <person name="Dannebaum R.O."/>
            <person name="Kuo R.C."/>
            <person name="Labutti K."/>
            <person name="Haridas S."/>
            <person name="Kuo A."/>
            <person name="Salamov A."/>
            <person name="Ahrendt S.R."/>
            <person name="Lipzen A."/>
            <person name="Sullivan W."/>
            <person name="Andreopoulos W.B."/>
            <person name="Clum A."/>
            <person name="Lindquist E."/>
            <person name="Daum C."/>
            <person name="Ramamoorthy G.K."/>
            <person name="Gryganskyi A."/>
            <person name="Culley D."/>
            <person name="Magnuson J.K."/>
            <person name="James T.Y."/>
            <person name="O'Malley M.A."/>
            <person name="Stajich J.E."/>
            <person name="Spatafora J.W."/>
            <person name="Visel A."/>
            <person name="Grigoriev I.V."/>
        </authorList>
    </citation>
    <scope>NUCLEOTIDE SEQUENCE [LARGE SCALE GENOMIC DNA]</scope>
    <source>
        <strain evidence="1 2">NRRL 1336</strain>
    </source>
</reference>